<organism evidence="1 2">
    <name type="scientific">Meloidogyne incognita</name>
    <name type="common">Southern root-knot nematode worm</name>
    <name type="synonym">Oxyuris incognita</name>
    <dbReference type="NCBI Taxonomy" id="6306"/>
    <lineage>
        <taxon>Eukaryota</taxon>
        <taxon>Metazoa</taxon>
        <taxon>Ecdysozoa</taxon>
        <taxon>Nematoda</taxon>
        <taxon>Chromadorea</taxon>
        <taxon>Rhabditida</taxon>
        <taxon>Tylenchina</taxon>
        <taxon>Tylenchomorpha</taxon>
        <taxon>Tylenchoidea</taxon>
        <taxon>Meloidogynidae</taxon>
        <taxon>Meloidogyninae</taxon>
        <taxon>Meloidogyne</taxon>
        <taxon>Meloidogyne incognita group</taxon>
    </lineage>
</organism>
<protein>
    <submittedName>
        <fullName evidence="2">Uncharacterized protein</fullName>
    </submittedName>
</protein>
<evidence type="ECO:0000313" key="2">
    <source>
        <dbReference type="WBParaSite" id="Minc3s00641g15492"/>
    </source>
</evidence>
<evidence type="ECO:0000313" key="1">
    <source>
        <dbReference type="Proteomes" id="UP000887563"/>
    </source>
</evidence>
<proteinExistence type="predicted"/>
<keyword evidence="1" id="KW-1185">Reference proteome</keyword>
<dbReference type="AlphaFoldDB" id="A0A914LLU0"/>
<dbReference type="WBParaSite" id="Minc3s00641g15492">
    <property type="protein sequence ID" value="Minc3s00641g15492"/>
    <property type="gene ID" value="Minc3s00641g15492"/>
</dbReference>
<name>A0A914LLU0_MELIC</name>
<sequence>MTVLMNQLWAHPIDSHYVQFVYEVQPDGPIPLSINWRLNRAISSLLSECECGETIIY</sequence>
<dbReference type="Proteomes" id="UP000887563">
    <property type="component" value="Unplaced"/>
</dbReference>
<accession>A0A914LLU0</accession>
<reference evidence="2" key="1">
    <citation type="submission" date="2022-11" db="UniProtKB">
        <authorList>
            <consortium name="WormBaseParasite"/>
        </authorList>
    </citation>
    <scope>IDENTIFICATION</scope>
</reference>